<gene>
    <name evidence="2" type="primary">AlNc14C9G1168</name>
    <name evidence="2" type="ORF">ALNC14_013460</name>
</gene>
<name>F0W2B8_9STRA</name>
<dbReference type="PANTHER" id="PTHR16151">
    <property type="entry name" value="HAUS AUGMIN-LIKE COMPLEX SUBUNIT 6"/>
    <property type="match status" value="1"/>
</dbReference>
<reference evidence="2" key="1">
    <citation type="journal article" date="2011" name="PLoS Biol.">
        <title>Gene gain and loss during evolution of obligate parasitism in the white rust pathogen of Arabidopsis thaliana.</title>
        <authorList>
            <person name="Kemen E."/>
            <person name="Gardiner A."/>
            <person name="Schultz-Larsen T."/>
            <person name="Kemen A.C."/>
            <person name="Balmuth A.L."/>
            <person name="Robert-Seilaniantz A."/>
            <person name="Bailey K."/>
            <person name="Holub E."/>
            <person name="Studholme D.J."/>
            <person name="Maclean D."/>
            <person name="Jones J.D."/>
        </authorList>
    </citation>
    <scope>NUCLEOTIDE SEQUENCE</scope>
</reference>
<dbReference type="GO" id="GO:0008017">
    <property type="term" value="F:microtubule binding"/>
    <property type="evidence" value="ECO:0007669"/>
    <property type="project" value="TreeGrafter"/>
</dbReference>
<dbReference type="HOGENOM" id="CLU_702871_0_0_1"/>
<dbReference type="PANTHER" id="PTHR16151:SF2">
    <property type="entry name" value="HAUS AUGMIN-LIKE COMPLEX SUBUNIT 6"/>
    <property type="match status" value="1"/>
</dbReference>
<proteinExistence type="predicted"/>
<reference evidence="2" key="2">
    <citation type="submission" date="2011-02" db="EMBL/GenBank/DDBJ databases">
        <authorList>
            <person name="MacLean D."/>
        </authorList>
    </citation>
    <scope>NUCLEOTIDE SEQUENCE</scope>
</reference>
<dbReference type="GO" id="GO:0070652">
    <property type="term" value="C:HAUS complex"/>
    <property type="evidence" value="ECO:0007669"/>
    <property type="project" value="InterPro"/>
</dbReference>
<feature type="domain" description="HAUS augmin-like complex subunit 6 N-terminal" evidence="1">
    <location>
        <begin position="25"/>
        <end position="158"/>
    </location>
</feature>
<sequence length="393" mass="44391">MLQELERQGYLPVGSSQVSRIATGHGPRVIDLVWRLSTYVIKKKLEKDFEAYTYVKAPGDSGYSNLKDFKRAPEIIAATQNIIAFKTHKFKKDCAERVGIQEQWVSFAQTITNQMQEFSHRKLEEEQTKSPATSQTKILTTLDEAERKASMEKIQRGWDSIKMFAEADWNKDGQKIIEISTEYADCRPRLNGSSMQKNNCLGVVDRKTDLPDLVGEFKNFIATAQTYLKHVDFEGFVKLADVTSEGSTINDLRRYASCTKIIMEQLQAAVVKVKSNNDLDKRETCIRLATRPTTGMINKLCPLAPQDVLTPQKLVLSTQKDQDEASLVDSLKKITMNQLSEITANCVREAARKNRAADSSQEVIMQLQDSRPADSDHIGEIDGIVARRLDYDN</sequence>
<protein>
    <submittedName>
        <fullName evidence="2">AlNc14C9G1168 protein</fullName>
    </submittedName>
</protein>
<organism evidence="2">
    <name type="scientific">Albugo laibachii Nc14</name>
    <dbReference type="NCBI Taxonomy" id="890382"/>
    <lineage>
        <taxon>Eukaryota</taxon>
        <taxon>Sar</taxon>
        <taxon>Stramenopiles</taxon>
        <taxon>Oomycota</taxon>
        <taxon>Peronosporomycetes</taxon>
        <taxon>Albuginales</taxon>
        <taxon>Albuginaceae</taxon>
        <taxon>Albugo</taxon>
    </lineage>
</organism>
<dbReference type="AlphaFoldDB" id="F0W2B8"/>
<evidence type="ECO:0000259" key="1">
    <source>
        <dbReference type="Pfam" id="PF14661"/>
    </source>
</evidence>
<accession>F0W2B8</accession>
<dbReference type="InterPro" id="IPR026797">
    <property type="entry name" value="HAUS_6"/>
</dbReference>
<dbReference type="EMBL" id="FR824054">
    <property type="protein sequence ID" value="CCA15203.1"/>
    <property type="molecule type" value="Genomic_DNA"/>
</dbReference>
<evidence type="ECO:0000313" key="2">
    <source>
        <dbReference type="EMBL" id="CCA15203.1"/>
    </source>
</evidence>
<dbReference type="GO" id="GO:0051225">
    <property type="term" value="P:spindle assembly"/>
    <property type="evidence" value="ECO:0007669"/>
    <property type="project" value="InterPro"/>
</dbReference>
<dbReference type="InterPro" id="IPR028163">
    <property type="entry name" value="HAUS_6_N"/>
</dbReference>
<dbReference type="GO" id="GO:1990498">
    <property type="term" value="C:mitotic spindle microtubule"/>
    <property type="evidence" value="ECO:0007669"/>
    <property type="project" value="TreeGrafter"/>
</dbReference>
<dbReference type="Pfam" id="PF14661">
    <property type="entry name" value="HAUS6_N"/>
    <property type="match status" value="1"/>
</dbReference>